<feature type="transmembrane region" description="Helical" evidence="4">
    <location>
        <begin position="302"/>
        <end position="321"/>
    </location>
</feature>
<comment type="caution">
    <text evidence="6">The sequence shown here is derived from an EMBL/GenBank/DDBJ whole genome shotgun (WGS) entry which is preliminary data.</text>
</comment>
<keyword evidence="2 4" id="KW-1133">Transmembrane helix</keyword>
<keyword evidence="7" id="KW-1185">Reference proteome</keyword>
<feature type="transmembrane region" description="Helical" evidence="4">
    <location>
        <begin position="269"/>
        <end position="290"/>
    </location>
</feature>
<feature type="transmembrane region" description="Helical" evidence="4">
    <location>
        <begin position="55"/>
        <end position="73"/>
    </location>
</feature>
<feature type="transmembrane region" description="Helical" evidence="4">
    <location>
        <begin position="236"/>
        <end position="257"/>
    </location>
</feature>
<dbReference type="PANTHER" id="PTHR23530:SF1">
    <property type="entry name" value="PERMEASE, MAJOR FACILITATOR SUPERFAMILY-RELATED"/>
    <property type="match status" value="1"/>
</dbReference>
<dbReference type="SUPFAM" id="SSF103473">
    <property type="entry name" value="MFS general substrate transporter"/>
    <property type="match status" value="1"/>
</dbReference>
<protein>
    <submittedName>
        <fullName evidence="6">MFS transporter</fullName>
    </submittedName>
</protein>
<feature type="transmembrane region" description="Helical" evidence="4">
    <location>
        <begin position="138"/>
        <end position="168"/>
    </location>
</feature>
<dbReference type="PROSITE" id="PS50850">
    <property type="entry name" value="MFS"/>
    <property type="match status" value="1"/>
</dbReference>
<sequence>MYVICFLMLHISNLIMAFSAFIIFGFALALISGADRALLYDDLHYQNKQQHYHKIFGLYNALSIGALAFSSFIGGWIADQQYWDWFFYLGIAAQLVAFGLMMTVGDVYQAQKTQGETVVAADGAVNLQETEVRSKKALFFMLIAHPVALLIIVIGILQGVFSSIVLYYQEILAEFSINMALIGLVYSGSFIFSAFSSVISGHIAEKITEQKSIIIFLVMLCLMLMVSYVFPSASMMIIQFVFLLICYEIIDTSLNVILNHRIASDQRSFLQSVANSLGSLIMVGTFGLIGYFSEQYVLSKLITLYAILAAAIALGLFIYYLRRERKSITIHEE</sequence>
<feature type="transmembrane region" description="Helical" evidence="4">
    <location>
        <begin position="213"/>
        <end position="230"/>
    </location>
</feature>
<evidence type="ECO:0000313" key="6">
    <source>
        <dbReference type="EMBL" id="POY42683.1"/>
    </source>
</evidence>
<organism evidence="6 7">
    <name type="scientific">Avibacterium endocarditidis</name>
    <dbReference type="NCBI Taxonomy" id="380674"/>
    <lineage>
        <taxon>Bacteria</taxon>
        <taxon>Pseudomonadati</taxon>
        <taxon>Pseudomonadota</taxon>
        <taxon>Gammaproteobacteria</taxon>
        <taxon>Pasteurellales</taxon>
        <taxon>Pasteurellaceae</taxon>
        <taxon>Avibacterium</taxon>
    </lineage>
</organism>
<dbReference type="EMBL" id="PQVI01000044">
    <property type="protein sequence ID" value="POY42683.1"/>
    <property type="molecule type" value="Genomic_DNA"/>
</dbReference>
<proteinExistence type="predicted"/>
<dbReference type="InterPro" id="IPR036259">
    <property type="entry name" value="MFS_trans_sf"/>
</dbReference>
<evidence type="ECO:0000259" key="5">
    <source>
        <dbReference type="PROSITE" id="PS50850"/>
    </source>
</evidence>
<dbReference type="PANTHER" id="PTHR23530">
    <property type="entry name" value="TRANSPORT PROTEIN-RELATED"/>
    <property type="match status" value="1"/>
</dbReference>
<evidence type="ECO:0000256" key="1">
    <source>
        <dbReference type="ARBA" id="ARBA00022692"/>
    </source>
</evidence>
<dbReference type="InterPro" id="IPR020846">
    <property type="entry name" value="MFS_dom"/>
</dbReference>
<dbReference type="Proteomes" id="UP000237229">
    <property type="component" value="Unassembled WGS sequence"/>
</dbReference>
<dbReference type="InterPro" id="IPR011701">
    <property type="entry name" value="MFS"/>
</dbReference>
<evidence type="ECO:0000256" key="2">
    <source>
        <dbReference type="ARBA" id="ARBA00022989"/>
    </source>
</evidence>
<keyword evidence="1 4" id="KW-0812">Transmembrane</keyword>
<gene>
    <name evidence="6" type="ORF">C3Z13_03935</name>
</gene>
<feature type="domain" description="Major facilitator superfamily (MFS) profile" evidence="5">
    <location>
        <begin position="1"/>
        <end position="326"/>
    </location>
</feature>
<dbReference type="Gene3D" id="1.20.1250.20">
    <property type="entry name" value="MFS general substrate transporter like domains"/>
    <property type="match status" value="1"/>
</dbReference>
<keyword evidence="3 4" id="KW-0472">Membrane</keyword>
<reference evidence="6 7" key="1">
    <citation type="submission" date="2018-02" db="EMBL/GenBank/DDBJ databases">
        <title>Classification genera of Pasteurellaceae by whole genome sequence comparison.</title>
        <authorList>
            <person name="Christensen H."/>
        </authorList>
    </citation>
    <scope>NUCLEOTIDE SEQUENCE [LARGE SCALE GENOMIC DNA]</scope>
    <source>
        <strain evidence="6 7">20186H4H1</strain>
    </source>
</reference>
<dbReference type="Pfam" id="PF07690">
    <property type="entry name" value="MFS_1"/>
    <property type="match status" value="1"/>
</dbReference>
<evidence type="ECO:0000256" key="3">
    <source>
        <dbReference type="ARBA" id="ARBA00023136"/>
    </source>
</evidence>
<feature type="transmembrane region" description="Helical" evidence="4">
    <location>
        <begin position="85"/>
        <end position="104"/>
    </location>
</feature>
<name>A0ABX4ZT77_9PAST</name>
<evidence type="ECO:0000313" key="7">
    <source>
        <dbReference type="Proteomes" id="UP000237229"/>
    </source>
</evidence>
<evidence type="ECO:0000256" key="4">
    <source>
        <dbReference type="SAM" id="Phobius"/>
    </source>
</evidence>
<dbReference type="InterPro" id="IPR053160">
    <property type="entry name" value="MFS_DHA3_Transporter"/>
</dbReference>
<feature type="transmembrane region" description="Helical" evidence="4">
    <location>
        <begin position="6"/>
        <end position="34"/>
    </location>
</feature>
<feature type="transmembrane region" description="Helical" evidence="4">
    <location>
        <begin position="180"/>
        <end position="201"/>
    </location>
</feature>
<accession>A0ABX4ZT77</accession>